<organism evidence="1 2">
    <name type="scientific">Flavobacterium panici</name>
    <dbReference type="NCBI Taxonomy" id="2654843"/>
    <lineage>
        <taxon>Bacteria</taxon>
        <taxon>Pseudomonadati</taxon>
        <taxon>Bacteroidota</taxon>
        <taxon>Flavobacteriia</taxon>
        <taxon>Flavobacteriales</taxon>
        <taxon>Flavobacteriaceae</taxon>
        <taxon>Flavobacterium</taxon>
    </lineage>
</organism>
<keyword evidence="2" id="KW-1185">Reference proteome</keyword>
<sequence length="454" mass="52722">MTNESKKHHYLPQSILRRFSIDSKKKQIYVFDKQTEKSYTSSILNSGSEKDYNTVLTDREEFNLEFLFQKIDSLYAEITKKIIEQGSFQNFEADDFASLAAVTVNQLRRTNLERSTLDYVDREIYNTIEKVISESKSNHQNGHEKLNPEEIKAFSIMNAFDIEEEIYLLLKMGIYLIKNETKIPFIISDTPVVFDNNFEYGGLGIFEKGIEIYFPISPQFMVSFCCPTILNKLQLQADFGILDDDAAQILRAVQEVYPLVLNNEEHVKYYNSLQILQSYRFVYGNTDNSSLVKAIILDNPKIKFNQTTVTLGEMGKGPPPNKNLPMGDLLIIFGNKDHNMLPVKIITQSQGRIEFKCEKSFLLAVILNDVPYERAEWHCNQSLRWAVGKPEINIIDQASDLYELTYADKRMLQIFELIRNEKKKNEEGFKQSGLRRFLNFIKTIKIYLFNKKTL</sequence>
<accession>A0A9N8J1N3</accession>
<dbReference type="RefSeq" id="WP_180857645.1">
    <property type="nucleotide sequence ID" value="NZ_CAIJDE010000040.1"/>
</dbReference>
<name>A0A9N8J1N3_9FLAO</name>
<evidence type="ECO:0000313" key="2">
    <source>
        <dbReference type="Proteomes" id="UP000533639"/>
    </source>
</evidence>
<dbReference type="EMBL" id="CAIJDE010000040">
    <property type="protein sequence ID" value="CAC9974437.1"/>
    <property type="molecule type" value="Genomic_DNA"/>
</dbReference>
<dbReference type="Proteomes" id="UP000533639">
    <property type="component" value="Unassembled WGS sequence"/>
</dbReference>
<evidence type="ECO:0008006" key="3">
    <source>
        <dbReference type="Google" id="ProtNLM"/>
    </source>
</evidence>
<dbReference type="InterPro" id="IPR025332">
    <property type="entry name" value="DUF4238"/>
</dbReference>
<dbReference type="Pfam" id="PF14022">
    <property type="entry name" value="DUF4238"/>
    <property type="match status" value="1"/>
</dbReference>
<reference evidence="1 2" key="1">
    <citation type="submission" date="2020-06" db="EMBL/GenBank/DDBJ databases">
        <authorList>
            <person name="Criscuolo A."/>
        </authorList>
    </citation>
    <scope>NUCLEOTIDE SEQUENCE [LARGE SCALE GENOMIC DNA]</scope>
    <source>
        <strain evidence="1">PXU-55</strain>
    </source>
</reference>
<comment type="caution">
    <text evidence="1">The sequence shown here is derived from an EMBL/GenBank/DDBJ whole genome shotgun (WGS) entry which is preliminary data.</text>
</comment>
<evidence type="ECO:0000313" key="1">
    <source>
        <dbReference type="EMBL" id="CAC9974437.1"/>
    </source>
</evidence>
<dbReference type="AlphaFoldDB" id="A0A9N8J1N3"/>
<gene>
    <name evidence="1" type="ORF">FLAPXU55_02134</name>
</gene>
<protein>
    <recommendedName>
        <fullName evidence="3">DUF4238 domain-containing protein</fullName>
    </recommendedName>
</protein>
<proteinExistence type="predicted"/>